<evidence type="ECO:0000313" key="2">
    <source>
        <dbReference type="Proteomes" id="UP000054270"/>
    </source>
</evidence>
<dbReference type="Proteomes" id="UP000054270">
    <property type="component" value="Unassembled WGS sequence"/>
</dbReference>
<dbReference type="EMBL" id="KN817535">
    <property type="protein sequence ID" value="KJA24715.1"/>
    <property type="molecule type" value="Genomic_DNA"/>
</dbReference>
<keyword evidence="2" id="KW-1185">Reference proteome</keyword>
<sequence>MRTDYIKWIPRHKPRNLGKSFQGRGVGKNLDGVDELNVGKDATMNTSNRVQNFGDTQLRLPVSEYVEWATGVTVYDHAKNGTLAAGAIRSTKPTTCRKHAEKSLNAKQLTAEDIDEVAMGQSGKTTQITLSKHNSRDILVGGLHTITDTPSADTRQNFLKTSMNARQVGVCIETWARLRTTIRGYSGHTVDTEHAHGHVQLWDEYTDACARLAGSATQKYCYTQVIGPRQDTSLATHVYRSLDGVRTHHWQRLHVGHVHLDDTYRRLIRTGTRRSLDQLRVPGTHVQAIGRRQDTLTVHAHRPSGRLGGPIRIPASWGEYQEYGIKALSMVQTNGLARTPIHSSGYIRRANGKFKLQGDYKDTFCVRLFDALVVIAPVLKPLSYKRYFFLLRTYYAVSLPDKGRCRKAAHPPTYHLPWVSKAQKKLD</sequence>
<protein>
    <submittedName>
        <fullName evidence="1">Uncharacterized protein</fullName>
    </submittedName>
</protein>
<organism evidence="1 2">
    <name type="scientific">Hypholoma sublateritium (strain FD-334 SS-4)</name>
    <dbReference type="NCBI Taxonomy" id="945553"/>
    <lineage>
        <taxon>Eukaryota</taxon>
        <taxon>Fungi</taxon>
        <taxon>Dikarya</taxon>
        <taxon>Basidiomycota</taxon>
        <taxon>Agaricomycotina</taxon>
        <taxon>Agaricomycetes</taxon>
        <taxon>Agaricomycetidae</taxon>
        <taxon>Agaricales</taxon>
        <taxon>Agaricineae</taxon>
        <taxon>Strophariaceae</taxon>
        <taxon>Hypholoma</taxon>
    </lineage>
</organism>
<dbReference type="AlphaFoldDB" id="A0A0D2PZG1"/>
<name>A0A0D2PZG1_HYPSF</name>
<evidence type="ECO:0000313" key="1">
    <source>
        <dbReference type="EMBL" id="KJA24715.1"/>
    </source>
</evidence>
<proteinExistence type="predicted"/>
<gene>
    <name evidence="1" type="ORF">HYPSUDRAFT_53526</name>
</gene>
<accession>A0A0D2PZG1</accession>
<reference evidence="2" key="1">
    <citation type="submission" date="2014-04" db="EMBL/GenBank/DDBJ databases">
        <title>Evolutionary Origins and Diversification of the Mycorrhizal Mutualists.</title>
        <authorList>
            <consortium name="DOE Joint Genome Institute"/>
            <consortium name="Mycorrhizal Genomics Consortium"/>
            <person name="Kohler A."/>
            <person name="Kuo A."/>
            <person name="Nagy L.G."/>
            <person name="Floudas D."/>
            <person name="Copeland A."/>
            <person name="Barry K.W."/>
            <person name="Cichocki N."/>
            <person name="Veneault-Fourrey C."/>
            <person name="LaButti K."/>
            <person name="Lindquist E.A."/>
            <person name="Lipzen A."/>
            <person name="Lundell T."/>
            <person name="Morin E."/>
            <person name="Murat C."/>
            <person name="Riley R."/>
            <person name="Ohm R."/>
            <person name="Sun H."/>
            <person name="Tunlid A."/>
            <person name="Henrissat B."/>
            <person name="Grigoriev I.V."/>
            <person name="Hibbett D.S."/>
            <person name="Martin F."/>
        </authorList>
    </citation>
    <scope>NUCLEOTIDE SEQUENCE [LARGE SCALE GENOMIC DNA]</scope>
    <source>
        <strain evidence="2">FD-334 SS-4</strain>
    </source>
</reference>